<dbReference type="AlphaFoldDB" id="A0A3S3ZQH4"/>
<evidence type="ECO:0000313" key="1">
    <source>
        <dbReference type="EMBL" id="RVW05959.1"/>
    </source>
</evidence>
<name>A0A3S3ZQH4_9NOCA</name>
<protein>
    <submittedName>
        <fullName evidence="1">Uncharacterized protein</fullName>
    </submittedName>
</protein>
<organism evidence="1 2">
    <name type="scientific">Rhodococcus spongiicola</name>
    <dbReference type="NCBI Taxonomy" id="2487352"/>
    <lineage>
        <taxon>Bacteria</taxon>
        <taxon>Bacillati</taxon>
        <taxon>Actinomycetota</taxon>
        <taxon>Actinomycetes</taxon>
        <taxon>Mycobacteriales</taxon>
        <taxon>Nocardiaceae</taxon>
        <taxon>Rhodococcus</taxon>
    </lineage>
</organism>
<accession>A0A3S3ZQH4</accession>
<comment type="caution">
    <text evidence="1">The sequence shown here is derived from an EMBL/GenBank/DDBJ whole genome shotgun (WGS) entry which is preliminary data.</text>
</comment>
<evidence type="ECO:0000313" key="2">
    <source>
        <dbReference type="Proteomes" id="UP000284333"/>
    </source>
</evidence>
<dbReference type="EMBL" id="RKLN01000001">
    <property type="protein sequence ID" value="RVW05959.1"/>
    <property type="molecule type" value="Genomic_DNA"/>
</dbReference>
<reference evidence="1 2" key="1">
    <citation type="submission" date="2018-11" db="EMBL/GenBank/DDBJ databases">
        <title>Rhodococcus spongicola sp. nov. and Rhodococcus xishaensis sp. nov. from marine sponges.</title>
        <authorList>
            <person name="Li L."/>
            <person name="Lin H.W."/>
        </authorList>
    </citation>
    <scope>NUCLEOTIDE SEQUENCE [LARGE SCALE GENOMIC DNA]</scope>
    <source>
        <strain evidence="1 2">LHW50502</strain>
    </source>
</reference>
<gene>
    <name evidence="1" type="ORF">EF834_00265</name>
</gene>
<keyword evidence="2" id="KW-1185">Reference proteome</keyword>
<proteinExistence type="predicted"/>
<dbReference type="Proteomes" id="UP000284333">
    <property type="component" value="Unassembled WGS sequence"/>
</dbReference>
<sequence>MGHRARRLRRRHDPRREVPAFLTGTVGAVPTGTVGAVPTGTVGAVPTGTVGAVPTGAVGAVRHTATDWCDREGQSRGDSVDGGTQGRAVRRDGRARIRVFFVCP</sequence>